<dbReference type="Pfam" id="PF07831">
    <property type="entry name" value="PYNP_C"/>
    <property type="match status" value="1"/>
</dbReference>
<dbReference type="GO" id="GO:0009032">
    <property type="term" value="F:thymidine phosphorylase activity"/>
    <property type="evidence" value="ECO:0007669"/>
    <property type="project" value="UniProtKB-UniRule"/>
</dbReference>
<evidence type="ECO:0000313" key="9">
    <source>
        <dbReference type="EMBL" id="TSE30270.1"/>
    </source>
</evidence>
<dbReference type="InterPro" id="IPR000053">
    <property type="entry name" value="Thymidine/pyrmidine_PPase"/>
</dbReference>
<comment type="subunit">
    <text evidence="2 7">Homodimer.</text>
</comment>
<comment type="catalytic activity">
    <reaction evidence="6 7">
        <text>thymidine + phosphate = 2-deoxy-alpha-D-ribose 1-phosphate + thymine</text>
        <dbReference type="Rhea" id="RHEA:16037"/>
        <dbReference type="ChEBI" id="CHEBI:17748"/>
        <dbReference type="ChEBI" id="CHEBI:17821"/>
        <dbReference type="ChEBI" id="CHEBI:43474"/>
        <dbReference type="ChEBI" id="CHEBI:57259"/>
        <dbReference type="EC" id="2.4.2.4"/>
    </reaction>
</comment>
<evidence type="ECO:0000256" key="5">
    <source>
        <dbReference type="ARBA" id="ARBA00022679"/>
    </source>
</evidence>
<dbReference type="InterPro" id="IPR000312">
    <property type="entry name" value="Glycosyl_Trfase_fam3"/>
</dbReference>
<evidence type="ECO:0000256" key="7">
    <source>
        <dbReference type="HAMAP-Rule" id="MF_01628"/>
    </source>
</evidence>
<evidence type="ECO:0000313" key="10">
    <source>
        <dbReference type="Proteomes" id="UP000317763"/>
    </source>
</evidence>
<dbReference type="SUPFAM" id="SSF52418">
    <property type="entry name" value="Nucleoside phosphorylase/phosphoribosyltransferase catalytic domain"/>
    <property type="match status" value="1"/>
</dbReference>
<evidence type="ECO:0000256" key="4">
    <source>
        <dbReference type="ARBA" id="ARBA00022676"/>
    </source>
</evidence>
<gene>
    <name evidence="9" type="primary">deoA_2</name>
    <name evidence="7" type="synonym">deoA</name>
    <name evidence="9" type="ORF">Ttaiw_01967</name>
</gene>
<dbReference type="InterPro" id="IPR036320">
    <property type="entry name" value="Glycosyl_Trfase_fam3_N_dom_sf"/>
</dbReference>
<comment type="similarity">
    <text evidence="1 7">Belongs to the thymidine/pyrimidine-nucleoside phosphorylase family.</text>
</comment>
<dbReference type="InterPro" id="IPR017872">
    <property type="entry name" value="Pyrmidine_PPase_CS"/>
</dbReference>
<name>A0A554X345_9BURK</name>
<dbReference type="PANTHER" id="PTHR10515:SF0">
    <property type="entry name" value="THYMIDINE PHOSPHORYLASE"/>
    <property type="match status" value="1"/>
</dbReference>
<comment type="pathway">
    <text evidence="7">Pyrimidine metabolism; dTMP biosynthesis via salvage pathway; dTMP from thymine: step 1/2.</text>
</comment>
<dbReference type="PIRSF" id="PIRSF000478">
    <property type="entry name" value="TP_PyNP"/>
    <property type="match status" value="1"/>
</dbReference>
<comment type="caution">
    <text evidence="9">The sequence shown here is derived from an EMBL/GenBank/DDBJ whole genome shotgun (WGS) entry which is preliminary data.</text>
</comment>
<dbReference type="GO" id="GO:0046104">
    <property type="term" value="P:thymidine metabolic process"/>
    <property type="evidence" value="ECO:0007669"/>
    <property type="project" value="UniProtKB-UniRule"/>
</dbReference>
<dbReference type="EC" id="2.4.2.4" evidence="3 7"/>
<dbReference type="Gene3D" id="3.90.1170.30">
    <property type="entry name" value="Pyrimidine nucleoside phosphorylase-like, C-terminal domain"/>
    <property type="match status" value="1"/>
</dbReference>
<dbReference type="Pfam" id="PF02885">
    <property type="entry name" value="Glycos_trans_3N"/>
    <property type="match status" value="1"/>
</dbReference>
<dbReference type="FunFam" id="3.40.1030.10:FF:000001">
    <property type="entry name" value="Thymidine phosphorylase"/>
    <property type="match status" value="1"/>
</dbReference>
<evidence type="ECO:0000256" key="1">
    <source>
        <dbReference type="ARBA" id="ARBA00006915"/>
    </source>
</evidence>
<dbReference type="OrthoDB" id="9763887at2"/>
<feature type="domain" description="Pyrimidine nucleoside phosphorylase C-terminal" evidence="8">
    <location>
        <begin position="349"/>
        <end position="423"/>
    </location>
</feature>
<protein>
    <recommendedName>
        <fullName evidence="3 7">Thymidine phosphorylase</fullName>
        <ecNumber evidence="3 7">2.4.2.4</ecNumber>
    </recommendedName>
    <alternativeName>
        <fullName evidence="7">TdRPase</fullName>
    </alternativeName>
</protein>
<dbReference type="GO" id="GO:0005829">
    <property type="term" value="C:cytosol"/>
    <property type="evidence" value="ECO:0007669"/>
    <property type="project" value="TreeGrafter"/>
</dbReference>
<dbReference type="SUPFAM" id="SSF47648">
    <property type="entry name" value="Nucleoside phosphorylase/phosphoribosyltransferase N-terminal domain"/>
    <property type="match status" value="1"/>
</dbReference>
<dbReference type="UniPathway" id="UPA00578">
    <property type="reaction ID" value="UER00638"/>
</dbReference>
<dbReference type="GO" id="GO:0006206">
    <property type="term" value="P:pyrimidine nucleobase metabolic process"/>
    <property type="evidence" value="ECO:0007669"/>
    <property type="project" value="InterPro"/>
</dbReference>
<dbReference type="GO" id="GO:0004645">
    <property type="term" value="F:1,4-alpha-oligoglucan phosphorylase activity"/>
    <property type="evidence" value="ECO:0007669"/>
    <property type="project" value="InterPro"/>
</dbReference>
<dbReference type="SMART" id="SM00941">
    <property type="entry name" value="PYNP_C"/>
    <property type="match status" value="1"/>
</dbReference>
<dbReference type="HAMAP" id="MF_01628">
    <property type="entry name" value="Thymid_phosp"/>
    <property type="match status" value="1"/>
</dbReference>
<sequence>MLAQEIIRRKRDGNTLAAEEIRHFVRGLVSGDWSEGQAAALAMAIFFRGMTMEERIVLTQAMRDSGTVLQWDAQALGGPVLDKHSSGGVGDKVSLMLAPMVAACGGFVPMISGRGLGHTGGTLDKFDSIPGYRTAPDLDTLRRVVASVGCAIIGQTADLAPADRRLYAIRDVTATVESVPLITASILSKKLAAGLQGLSMDVKVGNGAFCPDLSSARELAASLVAVAQGAGLPTRAWITDMNRVLGHSAGNAVEMREAIDFLAGRRRDPRLLEVTLALGADMLVLGGLASDEAHARTRLQQTLDSGAAVERFARMVHALGGPKDLLEAPERHLAAAPVRAPVPAARAGWVQRHATREIGVVVIELGGGRRRASDPIDHRVGLTDIAPPGTAVTAGEPLAWVHAADADTAARAVTRLQNLITIGDHPPVDSPVLIEHHIEATL</sequence>
<proteinExistence type="inferred from homology"/>
<dbReference type="STRING" id="307486.GCA_000807215_02342"/>
<dbReference type="InterPro" id="IPR013102">
    <property type="entry name" value="PYNP_C"/>
</dbReference>
<dbReference type="NCBIfam" id="NF004490">
    <property type="entry name" value="PRK05820.1"/>
    <property type="match status" value="1"/>
</dbReference>
<organism evidence="9 10">
    <name type="scientific">Tepidimonas taiwanensis</name>
    <dbReference type="NCBI Taxonomy" id="307486"/>
    <lineage>
        <taxon>Bacteria</taxon>
        <taxon>Pseudomonadati</taxon>
        <taxon>Pseudomonadota</taxon>
        <taxon>Betaproteobacteria</taxon>
        <taxon>Burkholderiales</taxon>
        <taxon>Tepidimonas</taxon>
    </lineage>
</organism>
<dbReference type="RefSeq" id="WP_043703862.1">
    <property type="nucleotide sequence ID" value="NZ_CP083911.1"/>
</dbReference>
<dbReference type="EMBL" id="VJOM01000024">
    <property type="protein sequence ID" value="TSE30270.1"/>
    <property type="molecule type" value="Genomic_DNA"/>
</dbReference>
<dbReference type="PANTHER" id="PTHR10515">
    <property type="entry name" value="THYMIDINE PHOSPHORYLASE"/>
    <property type="match status" value="1"/>
</dbReference>
<keyword evidence="4 7" id="KW-0328">Glycosyltransferase</keyword>
<dbReference type="InterPro" id="IPR017459">
    <property type="entry name" value="Glycosyl_Trfase_fam3_N_dom"/>
</dbReference>
<dbReference type="PROSITE" id="PS00647">
    <property type="entry name" value="THYMID_PHOSPHORYLASE"/>
    <property type="match status" value="1"/>
</dbReference>
<dbReference type="NCBIfam" id="TIGR02643">
    <property type="entry name" value="T_phosphoryl"/>
    <property type="match status" value="1"/>
</dbReference>
<evidence type="ECO:0000256" key="3">
    <source>
        <dbReference type="ARBA" id="ARBA00011892"/>
    </source>
</evidence>
<dbReference type="InterPro" id="IPR036566">
    <property type="entry name" value="PYNP-like_C_sf"/>
</dbReference>
<evidence type="ECO:0000259" key="8">
    <source>
        <dbReference type="SMART" id="SM00941"/>
    </source>
</evidence>
<keyword evidence="5 7" id="KW-0808">Transferase</keyword>
<dbReference type="Proteomes" id="UP000317763">
    <property type="component" value="Unassembled WGS sequence"/>
</dbReference>
<dbReference type="InterPro" id="IPR035902">
    <property type="entry name" value="Nuc_phospho_transferase"/>
</dbReference>
<keyword evidence="10" id="KW-1185">Reference proteome</keyword>
<dbReference type="InterPro" id="IPR013465">
    <property type="entry name" value="Thymidine_Pase"/>
</dbReference>
<dbReference type="InterPro" id="IPR018090">
    <property type="entry name" value="Pyrmidine_PPas_bac/euk"/>
</dbReference>
<dbReference type="Gene3D" id="1.20.970.10">
    <property type="entry name" value="Transferase, Pyrimidine Nucleoside Phosphorylase, Chain C"/>
    <property type="match status" value="1"/>
</dbReference>
<comment type="function">
    <text evidence="7">The enzymes which catalyze the reversible phosphorolysis of pyrimidine nucleosides are involved in the degradation of these compounds and in their utilization as carbon and energy sources, or in the rescue of pyrimidine bases for nucleotide synthesis.</text>
</comment>
<dbReference type="Gene3D" id="3.40.1030.10">
    <property type="entry name" value="Nucleoside phosphorylase/phosphoribosyltransferase catalytic domain"/>
    <property type="match status" value="1"/>
</dbReference>
<dbReference type="NCBIfam" id="TIGR02644">
    <property type="entry name" value="Y_phosphoryl"/>
    <property type="match status" value="1"/>
</dbReference>
<dbReference type="SUPFAM" id="SSF54680">
    <property type="entry name" value="Pyrimidine nucleoside phosphorylase C-terminal domain"/>
    <property type="match status" value="1"/>
</dbReference>
<reference evidence="9 10" key="1">
    <citation type="submission" date="2019-07" db="EMBL/GenBank/DDBJ databases">
        <title>Tepidimonas taiwanensis I1-1 draft genome.</title>
        <authorList>
            <person name="Da Costa M.S."/>
            <person name="Froufe H.J.C."/>
            <person name="Egas C."/>
            <person name="Albuquerque L."/>
        </authorList>
    </citation>
    <scope>NUCLEOTIDE SEQUENCE [LARGE SCALE GENOMIC DNA]</scope>
    <source>
        <strain evidence="9 10">I1-1</strain>
    </source>
</reference>
<accession>A0A554X345</accession>
<dbReference type="Pfam" id="PF00591">
    <property type="entry name" value="Glycos_transf_3"/>
    <property type="match status" value="1"/>
</dbReference>
<evidence type="ECO:0000256" key="6">
    <source>
        <dbReference type="ARBA" id="ARBA00048550"/>
    </source>
</evidence>
<evidence type="ECO:0000256" key="2">
    <source>
        <dbReference type="ARBA" id="ARBA00011738"/>
    </source>
</evidence>
<dbReference type="AlphaFoldDB" id="A0A554X345"/>